<dbReference type="SUPFAM" id="SSF111283">
    <property type="entry name" value="Putative modulator of DNA gyrase, PmbA/TldD"/>
    <property type="match status" value="1"/>
</dbReference>
<dbReference type="InterPro" id="IPR045570">
    <property type="entry name" value="Metalloprtase-TldD/E_cen_dom"/>
</dbReference>
<evidence type="ECO:0000313" key="5">
    <source>
        <dbReference type="EMBL" id="CUO83884.1"/>
    </source>
</evidence>
<feature type="domain" description="Metalloprotease TldD/E central" evidence="4">
    <location>
        <begin position="121"/>
        <end position="225"/>
    </location>
</feature>
<evidence type="ECO:0000259" key="2">
    <source>
        <dbReference type="Pfam" id="PF01523"/>
    </source>
</evidence>
<dbReference type="AlphaFoldDB" id="A0A174I9S6"/>
<evidence type="ECO:0000256" key="1">
    <source>
        <dbReference type="ARBA" id="ARBA00005836"/>
    </source>
</evidence>
<dbReference type="Pfam" id="PF19290">
    <property type="entry name" value="PmbA_TldD_2nd"/>
    <property type="match status" value="1"/>
</dbReference>
<dbReference type="GO" id="GO:0006508">
    <property type="term" value="P:proteolysis"/>
    <property type="evidence" value="ECO:0007669"/>
    <property type="project" value="InterPro"/>
</dbReference>
<dbReference type="EMBL" id="CZAE01000004">
    <property type="protein sequence ID" value="CUO83884.1"/>
    <property type="molecule type" value="Genomic_DNA"/>
</dbReference>
<dbReference type="EMBL" id="JANUTS010000001">
    <property type="protein sequence ID" value="MCS2791685.1"/>
    <property type="molecule type" value="Genomic_DNA"/>
</dbReference>
<dbReference type="RefSeq" id="WP_010536328.1">
    <property type="nucleotide sequence ID" value="NZ_CACRSZ010000089.1"/>
</dbReference>
<dbReference type="Pfam" id="PF19289">
    <property type="entry name" value="PmbA_TldD_3rd"/>
    <property type="match status" value="1"/>
</dbReference>
<evidence type="ECO:0000259" key="3">
    <source>
        <dbReference type="Pfam" id="PF19289"/>
    </source>
</evidence>
<dbReference type="InterPro" id="IPR047657">
    <property type="entry name" value="PmbA"/>
</dbReference>
<dbReference type="PANTHER" id="PTHR43421:SF1">
    <property type="entry name" value="METALLOPROTEASE PMBA"/>
    <property type="match status" value="1"/>
</dbReference>
<accession>A0A174I9S6</accession>
<dbReference type="GO" id="GO:0005829">
    <property type="term" value="C:cytosol"/>
    <property type="evidence" value="ECO:0007669"/>
    <property type="project" value="TreeGrafter"/>
</dbReference>
<dbReference type="InterPro" id="IPR002510">
    <property type="entry name" value="Metalloprtase-TldD/E_N"/>
</dbReference>
<dbReference type="EMBL" id="CP103141">
    <property type="protein sequence ID" value="UVQ76264.1"/>
    <property type="molecule type" value="Genomic_DNA"/>
</dbReference>
<evidence type="ECO:0000313" key="9">
    <source>
        <dbReference type="Proteomes" id="UP001060104"/>
    </source>
</evidence>
<evidence type="ECO:0000259" key="4">
    <source>
        <dbReference type="Pfam" id="PF19290"/>
    </source>
</evidence>
<organism evidence="5 8">
    <name type="scientific">Bacteroides faecis</name>
    <dbReference type="NCBI Taxonomy" id="674529"/>
    <lineage>
        <taxon>Bacteria</taxon>
        <taxon>Pseudomonadati</taxon>
        <taxon>Bacteroidota</taxon>
        <taxon>Bacteroidia</taxon>
        <taxon>Bacteroidales</taxon>
        <taxon>Bacteroidaceae</taxon>
        <taxon>Bacteroides</taxon>
    </lineage>
</organism>
<comment type="similarity">
    <text evidence="1">Belongs to the peptidase U62 family.</text>
</comment>
<dbReference type="InterPro" id="IPR036059">
    <property type="entry name" value="TldD/PmbA_sf"/>
</dbReference>
<gene>
    <name evidence="5" type="primary">pmbA</name>
    <name evidence="5" type="ORF">ERS852461_01252</name>
    <name evidence="6" type="ORF">NXW97_06615</name>
    <name evidence="7" type="ORF">NXY30_07765</name>
</gene>
<dbReference type="Proteomes" id="UP001060104">
    <property type="component" value="Chromosome"/>
</dbReference>
<dbReference type="InterPro" id="IPR045569">
    <property type="entry name" value="Metalloprtase-TldD/E_C"/>
</dbReference>
<dbReference type="Gene3D" id="3.30.2290.10">
    <property type="entry name" value="PmbA/TldD superfamily"/>
    <property type="match status" value="1"/>
</dbReference>
<dbReference type="PANTHER" id="PTHR43421">
    <property type="entry name" value="METALLOPROTEASE PMBA"/>
    <property type="match status" value="1"/>
</dbReference>
<evidence type="ECO:0000313" key="6">
    <source>
        <dbReference type="EMBL" id="MCS2791685.1"/>
    </source>
</evidence>
<feature type="domain" description="Metalloprotease TldD/E C-terminal" evidence="3">
    <location>
        <begin position="232"/>
        <end position="438"/>
    </location>
</feature>
<reference evidence="5 8" key="1">
    <citation type="submission" date="2015-09" db="EMBL/GenBank/DDBJ databases">
        <authorList>
            <consortium name="Pathogen Informatics"/>
        </authorList>
    </citation>
    <scope>NUCLEOTIDE SEQUENCE [LARGE SCALE GENOMIC DNA]</scope>
    <source>
        <strain evidence="5 8">2789STDY5834846</strain>
    </source>
</reference>
<dbReference type="InterPro" id="IPR035068">
    <property type="entry name" value="TldD/PmbA_N"/>
</dbReference>
<dbReference type="GeneID" id="69588425"/>
<name>A0A174I9S6_9BACE</name>
<evidence type="ECO:0000313" key="7">
    <source>
        <dbReference type="EMBL" id="UVQ76264.1"/>
    </source>
</evidence>
<evidence type="ECO:0000313" key="8">
    <source>
        <dbReference type="Proteomes" id="UP000095606"/>
    </source>
</evidence>
<accession>A0A642MYJ4</accession>
<reference evidence="6" key="2">
    <citation type="submission" date="2022-08" db="EMBL/GenBank/DDBJ databases">
        <title>Genome Sequencing of Bacteroides fragilis Group Isolates with Nanopore Technology.</title>
        <authorList>
            <person name="Tisza M.J."/>
            <person name="Smith D."/>
            <person name="Dekker J.P."/>
        </authorList>
    </citation>
    <scope>NUCLEOTIDE SEQUENCE</scope>
    <source>
        <strain evidence="6">BFG-351</strain>
        <strain evidence="7">BFG-527</strain>
    </source>
</reference>
<protein>
    <submittedName>
        <fullName evidence="5">Modulator of DNA gyrase</fullName>
    </submittedName>
    <submittedName>
        <fullName evidence="6">TldD/PmbA family protein</fullName>
    </submittedName>
</protein>
<proteinExistence type="inferred from homology"/>
<dbReference type="Proteomes" id="UP000095606">
    <property type="component" value="Unassembled WGS sequence"/>
</dbReference>
<dbReference type="Proteomes" id="UP001204548">
    <property type="component" value="Unassembled WGS sequence"/>
</dbReference>
<feature type="domain" description="Metalloprotease TldD/E N-terminal" evidence="2">
    <location>
        <begin position="26"/>
        <end position="86"/>
    </location>
</feature>
<keyword evidence="9" id="KW-1185">Reference proteome</keyword>
<dbReference type="GO" id="GO:0008237">
    <property type="term" value="F:metallopeptidase activity"/>
    <property type="evidence" value="ECO:0007669"/>
    <property type="project" value="InterPro"/>
</dbReference>
<sequence length="439" mass="48190">MITDENKKLAQWAMDYALKNGCQAAKVLLYSSSNTSFELRDAKMDRLQQASEGGLSLSLYVDGRYGSISTNRLNRKELETFIKNGIDSTRYLAKDEARVLADPSRYYKGGQPDLKLYDAKFASFDPDDKVAMAKAVAEEALGKDERIISVGSSYSDGENFAYRLISNGFEGETKSTWYSLSADITIKGEGEARPSAYWYESSLYMNDLIKKGIGQKALERVLRKLGQKKVQSGKYTMVVDPMNSSRLLSPVMSALNGSALQQKNSFLLNKLNEKIAGDRLTLTDEPHLVKASGARYFDNEGIATERRSIFDKGVLNTYFIDTYNAKKMGVDPTISGSSILVMETGGKNLEGLIAGVDKGILVTGFNGGNNNSSTGDFSYGIEGFLIENGKLTQPVSEMNVTGNLITLWNSLVATGNDPRLNSSWRIPSLVFEGVDFSGL</sequence>
<dbReference type="Pfam" id="PF01523">
    <property type="entry name" value="PmbA_TldD_1st"/>
    <property type="match status" value="1"/>
</dbReference>